<evidence type="ECO:0000256" key="5">
    <source>
        <dbReference type="ARBA" id="ARBA00023004"/>
    </source>
</evidence>
<dbReference type="Gene3D" id="3.90.10.10">
    <property type="entry name" value="Cytochrome C3"/>
    <property type="match status" value="1"/>
</dbReference>
<dbReference type="InterPro" id="IPR036280">
    <property type="entry name" value="Multihaem_cyt_sf"/>
</dbReference>
<dbReference type="RefSeq" id="WP_305732811.1">
    <property type="nucleotide sequence ID" value="NZ_OW150024.1"/>
</dbReference>
<keyword evidence="2" id="KW-0349">Heme</keyword>
<keyword evidence="6" id="KW-0732">Signal</keyword>
<evidence type="ECO:0000256" key="4">
    <source>
        <dbReference type="ARBA" id="ARBA00022982"/>
    </source>
</evidence>
<dbReference type="SUPFAM" id="SSF48695">
    <property type="entry name" value="Multiheme cytochromes"/>
    <property type="match status" value="1"/>
</dbReference>
<dbReference type="Pfam" id="PF02085">
    <property type="entry name" value="Cytochrom_CIII"/>
    <property type="match status" value="1"/>
</dbReference>
<evidence type="ECO:0000256" key="3">
    <source>
        <dbReference type="ARBA" id="ARBA00022723"/>
    </source>
</evidence>
<dbReference type="Proteomes" id="UP001295463">
    <property type="component" value="Chromosome"/>
</dbReference>
<sequence>MKKIALTLIALIAFSGAAFAAAQDSYEYKGGNMGKVAFPHKKHMALGCAKCHEGAPKKIEINKGVAHDQLCLKCHKAENKGPKGCKDCHKK</sequence>
<gene>
    <name evidence="8" type="ORF">GEAMG1_2195</name>
</gene>
<evidence type="ECO:0000313" key="9">
    <source>
        <dbReference type="Proteomes" id="UP001295463"/>
    </source>
</evidence>
<dbReference type="InterPro" id="IPR020942">
    <property type="entry name" value="Cyt_c_III_dom"/>
</dbReference>
<dbReference type="InterPro" id="IPR002322">
    <property type="entry name" value="Cyt_c_III"/>
</dbReference>
<evidence type="ECO:0000259" key="7">
    <source>
        <dbReference type="Pfam" id="PF02085"/>
    </source>
</evidence>
<evidence type="ECO:0000256" key="1">
    <source>
        <dbReference type="ARBA" id="ARBA00022448"/>
    </source>
</evidence>
<protein>
    <submittedName>
        <fullName evidence="8">Cytochrome c7</fullName>
    </submittedName>
</protein>
<reference evidence="8 9" key="1">
    <citation type="submission" date="2022-03" db="EMBL/GenBank/DDBJ databases">
        <authorList>
            <person name="Koch H."/>
        </authorList>
    </citation>
    <scope>NUCLEOTIDE SEQUENCE [LARGE SCALE GENOMIC DNA]</scope>
    <source>
        <strain evidence="8 9">G1</strain>
    </source>
</reference>
<feature type="signal peptide" evidence="6">
    <location>
        <begin position="1"/>
        <end position="20"/>
    </location>
</feature>
<organism evidence="8 9">
    <name type="scientific">Trichlorobacter ammonificans</name>
    <dbReference type="NCBI Taxonomy" id="2916410"/>
    <lineage>
        <taxon>Bacteria</taxon>
        <taxon>Pseudomonadati</taxon>
        <taxon>Thermodesulfobacteriota</taxon>
        <taxon>Desulfuromonadia</taxon>
        <taxon>Geobacterales</taxon>
        <taxon>Geobacteraceae</taxon>
        <taxon>Trichlorobacter</taxon>
    </lineage>
</organism>
<accession>A0ABN8HKB5</accession>
<feature type="chain" id="PRO_5046687302" evidence="6">
    <location>
        <begin position="21"/>
        <end position="91"/>
    </location>
</feature>
<keyword evidence="4" id="KW-0249">Electron transport</keyword>
<dbReference type="EMBL" id="OW150024">
    <property type="protein sequence ID" value="CAH2032031.1"/>
    <property type="molecule type" value="Genomic_DNA"/>
</dbReference>
<evidence type="ECO:0000313" key="8">
    <source>
        <dbReference type="EMBL" id="CAH2032031.1"/>
    </source>
</evidence>
<evidence type="ECO:0000256" key="6">
    <source>
        <dbReference type="SAM" id="SignalP"/>
    </source>
</evidence>
<proteinExistence type="predicted"/>
<dbReference type="CDD" id="cd08168">
    <property type="entry name" value="Cytochrom_C3"/>
    <property type="match status" value="1"/>
</dbReference>
<keyword evidence="1" id="KW-0813">Transport</keyword>
<feature type="domain" description="Class III cytochrome C" evidence="7">
    <location>
        <begin position="29"/>
        <end position="63"/>
    </location>
</feature>
<evidence type="ECO:0000256" key="2">
    <source>
        <dbReference type="ARBA" id="ARBA00022617"/>
    </source>
</evidence>
<keyword evidence="9" id="KW-1185">Reference proteome</keyword>
<keyword evidence="5" id="KW-0408">Iron</keyword>
<keyword evidence="3" id="KW-0479">Metal-binding</keyword>
<dbReference type="PRINTS" id="PR00609">
    <property type="entry name" value="CYTOCHROMEC3"/>
</dbReference>
<name>A0ABN8HKB5_9BACT</name>